<dbReference type="SUPFAM" id="SSF52540">
    <property type="entry name" value="P-loop containing nucleoside triphosphate hydrolases"/>
    <property type="match status" value="1"/>
</dbReference>
<organism evidence="1 2">
    <name type="scientific">Porites evermanni</name>
    <dbReference type="NCBI Taxonomy" id="104178"/>
    <lineage>
        <taxon>Eukaryota</taxon>
        <taxon>Metazoa</taxon>
        <taxon>Cnidaria</taxon>
        <taxon>Anthozoa</taxon>
        <taxon>Hexacorallia</taxon>
        <taxon>Scleractinia</taxon>
        <taxon>Fungiina</taxon>
        <taxon>Poritidae</taxon>
        <taxon>Porites</taxon>
    </lineage>
</organism>
<sequence>MIRQPSSVIVAGPSGSGKSELVEKLLKEKTLFDPPPKKVVYCYDRWQPRFDRMKKHVNFYKGLPPEGALVKWFKPEHHGILILDDLMEESGSDKRVLDLFTKDSHHRGITALYITQDLFPPGKFAKTINRNAHYVICFKSPRDKTGIRHLLLQVYPEKWRQVLKLFLKLTARPFGYFMLDLHPASDDCFRIWSHLTKAEGTTRVHTFDEDINSRSISNQRIRHHETKRKKKKR</sequence>
<proteinExistence type="predicted"/>
<dbReference type="Proteomes" id="UP001159427">
    <property type="component" value="Unassembled WGS sequence"/>
</dbReference>
<protein>
    <recommendedName>
        <fullName evidence="3">AAA+ ATPase domain-containing protein</fullName>
    </recommendedName>
</protein>
<keyword evidence="2" id="KW-1185">Reference proteome</keyword>
<gene>
    <name evidence="1" type="ORF">PEVE_00029973</name>
</gene>
<comment type="caution">
    <text evidence="1">The sequence shown here is derived from an EMBL/GenBank/DDBJ whole genome shotgun (WGS) entry which is preliminary data.</text>
</comment>
<evidence type="ECO:0000313" key="1">
    <source>
        <dbReference type="EMBL" id="CAH3026790.1"/>
    </source>
</evidence>
<reference evidence="1 2" key="1">
    <citation type="submission" date="2022-05" db="EMBL/GenBank/DDBJ databases">
        <authorList>
            <consortium name="Genoscope - CEA"/>
            <person name="William W."/>
        </authorList>
    </citation>
    <scope>NUCLEOTIDE SEQUENCE [LARGE SCALE GENOMIC DNA]</scope>
</reference>
<evidence type="ECO:0000313" key="2">
    <source>
        <dbReference type="Proteomes" id="UP001159427"/>
    </source>
</evidence>
<dbReference type="EMBL" id="CALNXI010000422">
    <property type="protein sequence ID" value="CAH3026790.1"/>
    <property type="molecule type" value="Genomic_DNA"/>
</dbReference>
<accession>A0ABN8MCQ8</accession>
<name>A0ABN8MCQ8_9CNID</name>
<dbReference type="InterPro" id="IPR027417">
    <property type="entry name" value="P-loop_NTPase"/>
</dbReference>
<evidence type="ECO:0008006" key="3">
    <source>
        <dbReference type="Google" id="ProtNLM"/>
    </source>
</evidence>